<organism evidence="2 3">
    <name type="scientific">Metallosphaera hakonensis JCM 8857 = DSM 7519</name>
    <dbReference type="NCBI Taxonomy" id="1293036"/>
    <lineage>
        <taxon>Archaea</taxon>
        <taxon>Thermoproteota</taxon>
        <taxon>Thermoprotei</taxon>
        <taxon>Sulfolobales</taxon>
        <taxon>Sulfolobaceae</taxon>
        <taxon>Metallosphaera</taxon>
    </lineage>
</organism>
<reference evidence="3" key="2">
    <citation type="submission" date="2020-03" db="EMBL/GenBank/DDBJ databases">
        <title>Complete Genome Sequences of Extremely Thermoacidophilic, Metal-Mobilizing Type-Strain Members of the Archaeal Family Sulfolobaceae: Acidianus brierleyi DSM-1651T, Acidianus sulfidivorans DSM-18786T, Metallosphaera hakonensis DSM-7519T, and Metallosphaera prunae DSM-10039T.</title>
        <authorList>
            <person name="Counts J.A."/>
            <person name="Kelly R.M."/>
        </authorList>
    </citation>
    <scope>NUCLEOTIDE SEQUENCE [LARGE SCALE GENOMIC DNA]</scope>
    <source>
        <strain evidence="3">HO1-1</strain>
    </source>
</reference>
<feature type="compositionally biased region" description="Polar residues" evidence="1">
    <location>
        <begin position="741"/>
        <end position="753"/>
    </location>
</feature>
<reference evidence="2 3" key="1">
    <citation type="submission" date="2018-05" db="EMBL/GenBank/DDBJ databases">
        <title>Complete Genome Sequences of Extremely Thermoacidophilic, Metal-Mobilizing Type-Strain Members of the Archaeal Family Sulfolobaceae: Acidianus brierleyi DSM-1651T, Acidianus sulfidivorans DSM-18786T, Metallosphaera hakonensis DSM-7519T, and Metallosphaera prunae DSM-10039T.</title>
        <authorList>
            <person name="Counts J.A."/>
            <person name="Kelly R.M."/>
        </authorList>
    </citation>
    <scope>NUCLEOTIDE SEQUENCE [LARGE SCALE GENOMIC DNA]</scope>
    <source>
        <strain evidence="2 3">HO1-1</strain>
    </source>
</reference>
<dbReference type="KEGG" id="mhk:DFR87_06150"/>
<evidence type="ECO:0000313" key="3">
    <source>
        <dbReference type="Proteomes" id="UP000247586"/>
    </source>
</evidence>
<keyword evidence="3" id="KW-1185">Reference proteome</keyword>
<dbReference type="RefSeq" id="WP_054837388.1">
    <property type="nucleotide sequence ID" value="NZ_BBBA01000051.1"/>
</dbReference>
<dbReference type="Proteomes" id="UP000247586">
    <property type="component" value="Chromosome"/>
</dbReference>
<feature type="region of interest" description="Disordered" evidence="1">
    <location>
        <begin position="732"/>
        <end position="753"/>
    </location>
</feature>
<accession>A0A2U9ITK6</accession>
<evidence type="ECO:0000256" key="1">
    <source>
        <dbReference type="SAM" id="MobiDB-lite"/>
    </source>
</evidence>
<reference evidence="3" key="3">
    <citation type="submission" date="2020-03" db="EMBL/GenBank/DDBJ databases">
        <title>Sequencing and Assembly of Multiple Reported Metal-Biooxidizing Members of the Extremely Thermoacidophilic Archaeal Family Sulfolobaceae.</title>
        <authorList>
            <person name="Counts J.A."/>
            <person name="Kelly R.M."/>
        </authorList>
    </citation>
    <scope>NUCLEOTIDE SEQUENCE [LARGE SCALE GENOMIC DNA]</scope>
    <source>
        <strain evidence="3">HO1-1</strain>
    </source>
</reference>
<evidence type="ECO:0000313" key="2">
    <source>
        <dbReference type="EMBL" id="AWR99358.1"/>
    </source>
</evidence>
<proteinExistence type="predicted"/>
<name>A0A2U9ITK6_9CREN</name>
<sequence length="877" mass="100272">MNENIPPLREYLIQARSTGRLDDNLFAVDLTKVQKLSYDEAREFFDRTELVESLKEMAKLILARVSGKESYPAYLLDTRMGGGKSHAMAYIYLLLKYKGLSVRDEVKDILAQAEVKMVPEVELCVLDGLNMDSSLSFIDQPQVKSFFNKGDSKEKVKESLDSIGKPVVIFIDEILQYLSRRADRAGTDMAHIRTLLEAIVDSQNSVIVISVPEDDPNKAGYREISDFFKPLARKAKIIYPQGEADFVRIAKKQLFQSIDIKKAKEATNYVRDCFQKYGLTFNQDDENLYNNSYPFHPMLIDLVSKRLLEFPNFQRTRDALKILAGIVTDLEDMPTPFITLGEVKLNGLVKERLTSYSIYNIKNMEQILEEITSEKLSREDKRLATAVFLYSLHPKPEARGLTKTELSRALLTLPPDDFSKLADNYIHGKSYYMDFNYENQKYYFRETLSVIALIKNRAKDVNDIEKELRSLIMNISKEFENKYNGKCNVIFDVKSEKDLVEGKLNIIFVPLRYEPDMDKWARNYAQEKHLFNIDSEFRNSVILIYPRKDEPIANLEELAKQSIAAEELMKSTNDNSLRKSISVEKKKIENELISAFLRTYSSMLYQQRGNMKNDVVSPREMTNEAFVDSLIDRLTQVSKAFLDPELVNVDSFFEALMGRNPMASLKECYNNILRSDAIPFLPKSVFEEVVKDGVKNGIIGITDNENKLVDSIPSLSNNYYIIRGEMLEELKKKNEQKEPKSQAQIQGSQSPVLSPTLTPNGVIHTTIPSVQPVLKTIYVNGSKTDLEILKNFLTQVELTYSLNNLIKENSLSLTLEADGKIVLRTTIAKASQLKIALENLAKTFDDWKAEISVKINQQDLSSLEDRLTKAGIKWNEK</sequence>
<dbReference type="AlphaFoldDB" id="A0A2U9ITK6"/>
<protein>
    <submittedName>
        <fullName evidence="2">Uncharacterized protein</fullName>
    </submittedName>
</protein>
<dbReference type="OrthoDB" id="25002at2157"/>
<dbReference type="GeneID" id="36834906"/>
<dbReference type="STRING" id="1293036.GCA_001315825_02943"/>
<dbReference type="EMBL" id="CP029287">
    <property type="protein sequence ID" value="AWR99358.1"/>
    <property type="molecule type" value="Genomic_DNA"/>
</dbReference>
<gene>
    <name evidence="2" type="ORF">DFR87_06150</name>
</gene>